<evidence type="ECO:0000313" key="2">
    <source>
        <dbReference type="Proteomes" id="UP000622653"/>
    </source>
</evidence>
<gene>
    <name evidence="1" type="ORF">IRY55_08605</name>
</gene>
<dbReference type="EMBL" id="JADKPV010000004">
    <property type="protein sequence ID" value="MBF4501420.1"/>
    <property type="molecule type" value="Genomic_DNA"/>
</dbReference>
<reference evidence="1" key="1">
    <citation type="submission" date="2020-11" db="EMBL/GenBank/DDBJ databases">
        <title>Multidrug resistant novel bacterium Savagea serpentis sp. nov., isolated from the scats of a vine snake (Ahaetulla nasuta).</title>
        <authorList>
            <person name="Venkata Ramana V."/>
            <person name="Vikas Patil S."/>
            <person name="Yogita Lugani V."/>
        </authorList>
    </citation>
    <scope>NUCLEOTIDE SEQUENCE</scope>
    <source>
        <strain evidence="1">SN6</strain>
    </source>
</reference>
<protein>
    <submittedName>
        <fullName evidence="1">Uncharacterized protein</fullName>
    </submittedName>
</protein>
<proteinExistence type="predicted"/>
<dbReference type="AlphaFoldDB" id="A0A8J7GC94"/>
<sequence>MFSKVTIPPFFAERAEAAMESALLYLDPFVSFDIAQKALREVRFGDVEYMYCDERFFTVTWRIQDDHVTLRLDDEVLRNYDTEGVDSSLLLPIFLTYQLFFSLQERLSLWRTTDSMKAPDRSPESWLAHFTQLTQQLTKKDYRSIRELERQQALVREQFVPFQPYEWEWRPIFTLYQSLLMAEALFPKIAQTLNEQPALLQYESWIAERLVEDILDEVERAKGQMVVSHTLFGVEPFLLKLPELVERATMQMTELFKPRFHLYQMLWKSSLLSTTQYEAEKERLARSTHPDTPFFQAFFLIEEGEDIPPSFSIGEWTEEQLLTALHFAEYADVEDRSDIVRLIADIMEQELETLLHRDLDPLILTKRLHMIDHLFYFTSEHQEVREKMFRKYPLESRELYSNLLIEDERFDEWLAFNQTFETSPHIIENQLDFVIQKSPKHAVLAMHPFVLREIDQKTRPHYKRAVRFLKKMRTCANRAGMHSWWNTYIDELRNSFRRLRALQEEMEKGKIYL</sequence>
<evidence type="ECO:0000313" key="1">
    <source>
        <dbReference type="EMBL" id="MBF4501420.1"/>
    </source>
</evidence>
<keyword evidence="2" id="KW-1185">Reference proteome</keyword>
<organism evidence="1 2">
    <name type="scientific">Savagea serpentis</name>
    <dbReference type="NCBI Taxonomy" id="2785297"/>
    <lineage>
        <taxon>Bacteria</taxon>
        <taxon>Bacillati</taxon>
        <taxon>Bacillota</taxon>
        <taxon>Bacilli</taxon>
        <taxon>Bacillales</taxon>
        <taxon>Caryophanaceae</taxon>
        <taxon>Savagea</taxon>
    </lineage>
</organism>
<comment type="caution">
    <text evidence="1">The sequence shown here is derived from an EMBL/GenBank/DDBJ whole genome shotgun (WGS) entry which is preliminary data.</text>
</comment>
<name>A0A8J7GC94_9BACL</name>
<dbReference type="Proteomes" id="UP000622653">
    <property type="component" value="Unassembled WGS sequence"/>
</dbReference>
<dbReference type="RefSeq" id="WP_194562905.1">
    <property type="nucleotide sequence ID" value="NZ_JADKPV010000004.1"/>
</dbReference>
<accession>A0A8J7GC94</accession>